<dbReference type="Proteomes" id="UP001383192">
    <property type="component" value="Unassembled WGS sequence"/>
</dbReference>
<dbReference type="EMBL" id="JAYKXP010000024">
    <property type="protein sequence ID" value="KAK7045703.1"/>
    <property type="molecule type" value="Genomic_DNA"/>
</dbReference>
<evidence type="ECO:0000313" key="1">
    <source>
        <dbReference type="EMBL" id="KAK7045703.1"/>
    </source>
</evidence>
<accession>A0AAW0D2D2</accession>
<keyword evidence="2" id="KW-1185">Reference proteome</keyword>
<evidence type="ECO:0000313" key="2">
    <source>
        <dbReference type="Proteomes" id="UP001383192"/>
    </source>
</evidence>
<name>A0AAW0D2D2_9AGAR</name>
<gene>
    <name evidence="1" type="ORF">VNI00_007536</name>
</gene>
<reference evidence="1 2" key="1">
    <citation type="submission" date="2024-01" db="EMBL/GenBank/DDBJ databases">
        <title>A draft genome for a cacao thread blight-causing isolate of Paramarasmius palmivorus.</title>
        <authorList>
            <person name="Baruah I.K."/>
            <person name="Bukari Y."/>
            <person name="Amoako-Attah I."/>
            <person name="Meinhardt L.W."/>
            <person name="Bailey B.A."/>
            <person name="Cohen S.P."/>
        </authorList>
    </citation>
    <scope>NUCLEOTIDE SEQUENCE [LARGE SCALE GENOMIC DNA]</scope>
    <source>
        <strain evidence="1 2">GH-12</strain>
    </source>
</reference>
<protein>
    <recommendedName>
        <fullName evidence="3">F-box domain-containing protein</fullName>
    </recommendedName>
</protein>
<comment type="caution">
    <text evidence="1">The sequence shown here is derived from an EMBL/GenBank/DDBJ whole genome shotgun (WGS) entry which is preliminary data.</text>
</comment>
<dbReference type="AlphaFoldDB" id="A0AAW0D2D2"/>
<organism evidence="1 2">
    <name type="scientific">Paramarasmius palmivorus</name>
    <dbReference type="NCBI Taxonomy" id="297713"/>
    <lineage>
        <taxon>Eukaryota</taxon>
        <taxon>Fungi</taxon>
        <taxon>Dikarya</taxon>
        <taxon>Basidiomycota</taxon>
        <taxon>Agaricomycotina</taxon>
        <taxon>Agaricomycetes</taxon>
        <taxon>Agaricomycetidae</taxon>
        <taxon>Agaricales</taxon>
        <taxon>Marasmiineae</taxon>
        <taxon>Marasmiaceae</taxon>
        <taxon>Paramarasmius</taxon>
    </lineage>
</organism>
<sequence length="495" mass="56308">MANKEQLAEPSQSHSAIDTPSLLPEIIEKIVGQLGEDYDEEDLDALYALRNCAVVSSVVRPFAQARLFAEASIGNVKHCKMWNRKLNEAPHLVKHVRQLSLWGGHYEEDIDDEEIDLRLQQLRFYNGFSLGMNRPISKFLSSDAFSELTIKLTHLQKLSVHRFHFRNQREHAFSDRFPDVERLGLDVALGSKEQLQALVLQKRRVHELHIVHVKYRKLLPIFPPEVERFHEAGLELQAWNPQLPPIRLHRLRVDNLEEETHVLMWLTGPAFDLTGLRTLGLMWGTNEAGVDKVALTAFLGAVSPYVTDLNILSDGKYNGDSVSTALVESRLLDGFIALESLYIAAVHTRHSQWPHLASIAKIIPTLHASPLKVIMIGMFIDFDLSKNVQHLQSLQEWPTIDDSLSHTAFPSLRRVTILLKIQVITFYASRIHSKSCPTKEEIITAMRQALPKLFRRGLLNVEVTLLKPMTTVDVGTNVFRKEMAEEEWLDSGSEL</sequence>
<proteinExistence type="predicted"/>
<evidence type="ECO:0008006" key="3">
    <source>
        <dbReference type="Google" id="ProtNLM"/>
    </source>
</evidence>